<evidence type="ECO:0000313" key="2">
    <source>
        <dbReference type="Proteomes" id="UP001447516"/>
    </source>
</evidence>
<protein>
    <recommendedName>
        <fullName evidence="3">Chitin-binding type-2 domain-containing protein</fullName>
    </recommendedName>
</protein>
<name>A0ABV0AN15_9ACTN</name>
<keyword evidence="2" id="KW-1185">Reference proteome</keyword>
<dbReference type="EMBL" id="JBDJAW010000005">
    <property type="protein sequence ID" value="MEN3535140.1"/>
    <property type="molecule type" value="Genomic_DNA"/>
</dbReference>
<sequence>MACTERWTPIYNCPSYQTGGQLWKVCDGKYTLIRTDPCHYPQTNTCTSGNGPYGPGTYGPPTTGPCPKPVCPPFLPNC</sequence>
<comment type="caution">
    <text evidence="1">The sequence shown here is derived from an EMBL/GenBank/DDBJ whole genome shotgun (WGS) entry which is preliminary data.</text>
</comment>
<evidence type="ECO:0000313" key="1">
    <source>
        <dbReference type="EMBL" id="MEN3535140.1"/>
    </source>
</evidence>
<evidence type="ECO:0008006" key="3">
    <source>
        <dbReference type="Google" id="ProtNLM"/>
    </source>
</evidence>
<dbReference type="Proteomes" id="UP001447516">
    <property type="component" value="Unassembled WGS sequence"/>
</dbReference>
<organism evidence="1 2">
    <name type="scientific">Microbispora maris</name>
    <dbReference type="NCBI Taxonomy" id="3144104"/>
    <lineage>
        <taxon>Bacteria</taxon>
        <taxon>Bacillati</taxon>
        <taxon>Actinomycetota</taxon>
        <taxon>Actinomycetes</taxon>
        <taxon>Streptosporangiales</taxon>
        <taxon>Streptosporangiaceae</taxon>
        <taxon>Microbispora</taxon>
    </lineage>
</organism>
<dbReference type="RefSeq" id="WP_346225203.1">
    <property type="nucleotide sequence ID" value="NZ_JBDJAW010000005.1"/>
</dbReference>
<accession>A0ABV0AN15</accession>
<proteinExistence type="predicted"/>
<reference evidence="1 2" key="1">
    <citation type="submission" date="2024-05" db="EMBL/GenBank/DDBJ databases">
        <title>Microbispora sp.ZYX-F-249.</title>
        <authorList>
            <person name="Xie H."/>
        </authorList>
    </citation>
    <scope>NUCLEOTIDE SEQUENCE [LARGE SCALE GENOMIC DNA]</scope>
    <source>
        <strain evidence="1 2">ZYX-F-249</strain>
    </source>
</reference>
<gene>
    <name evidence="1" type="ORF">AAH991_08520</name>
</gene>